<gene>
    <name evidence="2" type="ORF">SAMN06265355_106254</name>
</gene>
<dbReference type="AlphaFoldDB" id="A0A238YUD8"/>
<evidence type="ECO:0000313" key="2">
    <source>
        <dbReference type="EMBL" id="SNR74906.1"/>
    </source>
</evidence>
<feature type="region of interest" description="Disordered" evidence="1">
    <location>
        <begin position="198"/>
        <end position="248"/>
    </location>
</feature>
<name>A0A238YUD8_9ACTN</name>
<protein>
    <submittedName>
        <fullName evidence="2">Uncharacterized protein</fullName>
    </submittedName>
</protein>
<dbReference type="EMBL" id="FZNP01000006">
    <property type="protein sequence ID" value="SNR74906.1"/>
    <property type="molecule type" value="Genomic_DNA"/>
</dbReference>
<accession>A0A238YUD8</accession>
<dbReference type="Proteomes" id="UP000198420">
    <property type="component" value="Unassembled WGS sequence"/>
</dbReference>
<feature type="compositionally biased region" description="Basic and acidic residues" evidence="1">
    <location>
        <begin position="137"/>
        <end position="148"/>
    </location>
</feature>
<sequence>MTAASTPGRPTPASRYRTMAAAATAATIREPSAVTVADVARARRGRGVCGRTRRCTTFLADMPPLYASASQKRAKSPARDRIAWPGRLWPGRLPRRPRRAYPARIPRRFPCCGATREALPPFSPSVAATTRFPTYKGGREGDSHRGDGDMGQTGEPVVDPRGLSTAQRLGDACVVCRKRWPRPRVRVGRLPDSSGVFACDDCAPAPPVPRARRGPREPLTGAGPAVGEPPPARTAAGAAVMEVSPGRG</sequence>
<evidence type="ECO:0000256" key="1">
    <source>
        <dbReference type="SAM" id="MobiDB-lite"/>
    </source>
</evidence>
<evidence type="ECO:0000313" key="3">
    <source>
        <dbReference type="Proteomes" id="UP000198420"/>
    </source>
</evidence>
<feature type="region of interest" description="Disordered" evidence="1">
    <location>
        <begin position="122"/>
        <end position="162"/>
    </location>
</feature>
<keyword evidence="3" id="KW-1185">Reference proteome</keyword>
<organism evidence="2 3">
    <name type="scientific">Actinomadura mexicana</name>
    <dbReference type="NCBI Taxonomy" id="134959"/>
    <lineage>
        <taxon>Bacteria</taxon>
        <taxon>Bacillati</taxon>
        <taxon>Actinomycetota</taxon>
        <taxon>Actinomycetes</taxon>
        <taxon>Streptosporangiales</taxon>
        <taxon>Thermomonosporaceae</taxon>
        <taxon>Actinomadura</taxon>
    </lineage>
</organism>
<feature type="compositionally biased region" description="Low complexity" evidence="1">
    <location>
        <begin position="217"/>
        <end position="226"/>
    </location>
</feature>
<proteinExistence type="predicted"/>
<reference evidence="3" key="1">
    <citation type="submission" date="2017-06" db="EMBL/GenBank/DDBJ databases">
        <authorList>
            <person name="Varghese N."/>
            <person name="Submissions S."/>
        </authorList>
    </citation>
    <scope>NUCLEOTIDE SEQUENCE [LARGE SCALE GENOMIC DNA]</scope>
    <source>
        <strain evidence="3">DSM 44485</strain>
    </source>
</reference>